<comment type="caution">
    <text evidence="2">The sequence shown here is derived from an EMBL/GenBank/DDBJ whole genome shotgun (WGS) entry which is preliminary data.</text>
</comment>
<keyword evidence="1" id="KW-0732">Signal</keyword>
<organism evidence="2 3">
    <name type="scientific">Reyranella soli</name>
    <dbReference type="NCBI Taxonomy" id="1230389"/>
    <lineage>
        <taxon>Bacteria</taxon>
        <taxon>Pseudomonadati</taxon>
        <taxon>Pseudomonadota</taxon>
        <taxon>Alphaproteobacteria</taxon>
        <taxon>Hyphomicrobiales</taxon>
        <taxon>Reyranellaceae</taxon>
        <taxon>Reyranella</taxon>
    </lineage>
</organism>
<dbReference type="Pfam" id="PF16234">
    <property type="entry name" value="DUF4892"/>
    <property type="match status" value="1"/>
</dbReference>
<dbReference type="AlphaFoldDB" id="A0A512ND12"/>
<dbReference type="InterPro" id="IPR032608">
    <property type="entry name" value="DUF4892"/>
</dbReference>
<sequence length="272" mass="29729">MRRALLAAVVALLAATAPLTGYAQVEPRFTKELGSNAPGSGDQVVPRYAGSFVLAQTRKDFDELTLPLGKAIGASYYQEPDKKLRYEKTQVVEGRLTRTVYVIPEGRSTLEVLRNYTGELEAKGAKTLFQCSKAECGEEFHKLYAVARALKPEGAAYNRERRDLTSNALEYVDPAADQRLWVGEWKRESGGDVYVSIYVATQTGGSMGNISAALKGRVLAIVEVLETKAMQQNLAFVSADQIGGALGKDGRVAIYGIYFDFDKADIKPESDK</sequence>
<dbReference type="RefSeq" id="WP_147151165.1">
    <property type="nucleotide sequence ID" value="NZ_BKAJ01000071.1"/>
</dbReference>
<dbReference type="EMBL" id="BKAJ01000071">
    <property type="protein sequence ID" value="GEP56839.1"/>
    <property type="molecule type" value="Genomic_DNA"/>
</dbReference>
<name>A0A512ND12_9HYPH</name>
<dbReference type="OrthoDB" id="9792021at2"/>
<gene>
    <name evidence="2" type="ORF">RSO01_40050</name>
</gene>
<evidence type="ECO:0000256" key="1">
    <source>
        <dbReference type="SAM" id="SignalP"/>
    </source>
</evidence>
<proteinExistence type="predicted"/>
<evidence type="ECO:0000313" key="2">
    <source>
        <dbReference type="EMBL" id="GEP56839.1"/>
    </source>
</evidence>
<evidence type="ECO:0000313" key="3">
    <source>
        <dbReference type="Proteomes" id="UP000321058"/>
    </source>
</evidence>
<evidence type="ECO:0008006" key="4">
    <source>
        <dbReference type="Google" id="ProtNLM"/>
    </source>
</evidence>
<feature type="signal peptide" evidence="1">
    <location>
        <begin position="1"/>
        <end position="23"/>
    </location>
</feature>
<keyword evidence="3" id="KW-1185">Reference proteome</keyword>
<feature type="chain" id="PRO_5021777549" description="DUF4892 domain-containing protein" evidence="1">
    <location>
        <begin position="24"/>
        <end position="272"/>
    </location>
</feature>
<dbReference type="Proteomes" id="UP000321058">
    <property type="component" value="Unassembled WGS sequence"/>
</dbReference>
<reference evidence="2 3" key="1">
    <citation type="submission" date="2019-07" db="EMBL/GenBank/DDBJ databases">
        <title>Whole genome shotgun sequence of Reyranella soli NBRC 108950.</title>
        <authorList>
            <person name="Hosoyama A."/>
            <person name="Uohara A."/>
            <person name="Ohji S."/>
            <person name="Ichikawa N."/>
        </authorList>
    </citation>
    <scope>NUCLEOTIDE SEQUENCE [LARGE SCALE GENOMIC DNA]</scope>
    <source>
        <strain evidence="2 3">NBRC 108950</strain>
    </source>
</reference>
<accession>A0A512ND12</accession>
<protein>
    <recommendedName>
        <fullName evidence="4">DUF4892 domain-containing protein</fullName>
    </recommendedName>
</protein>